<dbReference type="PROSITE" id="PS51648">
    <property type="entry name" value="YCGL"/>
    <property type="match status" value="1"/>
</dbReference>
<evidence type="ECO:0000259" key="2">
    <source>
        <dbReference type="PROSITE" id="PS51648"/>
    </source>
</evidence>
<dbReference type="SUPFAM" id="SSF160191">
    <property type="entry name" value="YcgL-like"/>
    <property type="match status" value="1"/>
</dbReference>
<evidence type="ECO:0000313" key="3">
    <source>
        <dbReference type="EMBL" id="MFC4528966.1"/>
    </source>
</evidence>
<dbReference type="EMBL" id="JBHSGA010000025">
    <property type="protein sequence ID" value="MFC4528966.1"/>
    <property type="molecule type" value="Genomic_DNA"/>
</dbReference>
<protein>
    <recommendedName>
        <fullName evidence="1">YcgL domain-containing protein ACFO5W_20145</fullName>
    </recommendedName>
</protein>
<name>A0ABV9C7J4_9GAMM</name>
<evidence type="ECO:0000256" key="1">
    <source>
        <dbReference type="HAMAP-Rule" id="MF_01866"/>
    </source>
</evidence>
<dbReference type="PANTHER" id="PTHR38109:SF1">
    <property type="entry name" value="PROTEIN YCGL"/>
    <property type="match status" value="1"/>
</dbReference>
<dbReference type="Proteomes" id="UP001595961">
    <property type="component" value="Unassembled WGS sequence"/>
</dbReference>
<sequence length="102" mass="11822">MGAPMHCFVYASQRKPDTYLWLGRRDDFSPLPDSLTQMLGELRLVLEVELNDQRKLPQEDAQQVMAHLREQGWHLQLPPQQTLAAANHLAYKSAPQDRSRDR</sequence>
<comment type="caution">
    <text evidence="3">The sequence shown here is derived from an EMBL/GenBank/DDBJ whole genome shotgun (WGS) entry which is preliminary data.</text>
</comment>
<evidence type="ECO:0000313" key="4">
    <source>
        <dbReference type="Proteomes" id="UP001595961"/>
    </source>
</evidence>
<dbReference type="Pfam" id="PF05166">
    <property type="entry name" value="YcgL"/>
    <property type="match status" value="1"/>
</dbReference>
<dbReference type="InterPro" id="IPR027354">
    <property type="entry name" value="YcgL_dom"/>
</dbReference>
<dbReference type="HAMAP" id="MF_01866">
    <property type="entry name" value="UPF0745"/>
    <property type="match status" value="1"/>
</dbReference>
<dbReference type="InterPro" id="IPR038068">
    <property type="entry name" value="YcgL-like_sf"/>
</dbReference>
<reference evidence="4" key="1">
    <citation type="journal article" date="2019" name="Int. J. Syst. Evol. Microbiol.">
        <title>The Global Catalogue of Microorganisms (GCM) 10K type strain sequencing project: providing services to taxonomists for standard genome sequencing and annotation.</title>
        <authorList>
            <consortium name="The Broad Institute Genomics Platform"/>
            <consortium name="The Broad Institute Genome Sequencing Center for Infectious Disease"/>
            <person name="Wu L."/>
            <person name="Ma J."/>
        </authorList>
    </citation>
    <scope>NUCLEOTIDE SEQUENCE [LARGE SCALE GENOMIC DNA]</scope>
    <source>
        <strain evidence="4">CCM 4481</strain>
    </source>
</reference>
<accession>A0ABV9C7J4</accession>
<keyword evidence="4" id="KW-1185">Reference proteome</keyword>
<dbReference type="RefSeq" id="WP_380005250.1">
    <property type="nucleotide sequence ID" value="NZ_CP064028.1"/>
</dbReference>
<gene>
    <name evidence="3" type="ORF">ACFO5W_20145</name>
</gene>
<dbReference type="PANTHER" id="PTHR38109">
    <property type="entry name" value="PROTEIN YCGL"/>
    <property type="match status" value="1"/>
</dbReference>
<dbReference type="Gene3D" id="3.10.510.20">
    <property type="entry name" value="YcgL domain"/>
    <property type="match status" value="1"/>
</dbReference>
<feature type="domain" description="YcgL" evidence="2">
    <location>
        <begin position="5"/>
        <end position="89"/>
    </location>
</feature>
<proteinExistence type="inferred from homology"/>
<organism evidence="3 4">
    <name type="scientific">Dyella halodurans</name>
    <dbReference type="NCBI Taxonomy" id="1920171"/>
    <lineage>
        <taxon>Bacteria</taxon>
        <taxon>Pseudomonadati</taxon>
        <taxon>Pseudomonadota</taxon>
        <taxon>Gammaproteobacteria</taxon>
        <taxon>Lysobacterales</taxon>
        <taxon>Rhodanobacteraceae</taxon>
        <taxon>Dyella</taxon>
    </lineage>
</organism>